<feature type="region of interest" description="Disordered" evidence="1">
    <location>
        <begin position="103"/>
        <end position="139"/>
    </location>
</feature>
<dbReference type="AlphaFoldDB" id="A0AAD9HV51"/>
<keyword evidence="2" id="KW-0812">Transmembrane</keyword>
<dbReference type="Proteomes" id="UP001232148">
    <property type="component" value="Unassembled WGS sequence"/>
</dbReference>
<evidence type="ECO:0000313" key="3">
    <source>
        <dbReference type="EMBL" id="KAK2034489.1"/>
    </source>
</evidence>
<sequence>MFFCSRFSIDKRSSRCYGRSGSFRRILQRRLFADDHLIIIAGLATLTALSALITAMINVPPSSSSSDGSITGLPRYIGAHLLRFVVVLLLYLVCTQPSLLSKDRNMTRKTTNKHASPTIGGSGGMSLGARRRQKGARSG</sequence>
<keyword evidence="2" id="KW-0472">Membrane</keyword>
<feature type="compositionally biased region" description="Basic residues" evidence="1">
    <location>
        <begin position="129"/>
        <end position="139"/>
    </location>
</feature>
<keyword evidence="4" id="KW-1185">Reference proteome</keyword>
<evidence type="ECO:0000256" key="1">
    <source>
        <dbReference type="SAM" id="MobiDB-lite"/>
    </source>
</evidence>
<evidence type="ECO:0000256" key="2">
    <source>
        <dbReference type="SAM" id="Phobius"/>
    </source>
</evidence>
<proteinExistence type="predicted"/>
<protein>
    <submittedName>
        <fullName evidence="3">Uncharacterized protein</fullName>
    </submittedName>
</protein>
<feature type="transmembrane region" description="Helical" evidence="2">
    <location>
        <begin position="77"/>
        <end position="100"/>
    </location>
</feature>
<keyword evidence="2" id="KW-1133">Transmembrane helix</keyword>
<evidence type="ECO:0000313" key="4">
    <source>
        <dbReference type="Proteomes" id="UP001232148"/>
    </source>
</evidence>
<gene>
    <name evidence="3" type="ORF">LX32DRAFT_689313</name>
</gene>
<organism evidence="3 4">
    <name type="scientific">Colletotrichum zoysiae</name>
    <dbReference type="NCBI Taxonomy" id="1216348"/>
    <lineage>
        <taxon>Eukaryota</taxon>
        <taxon>Fungi</taxon>
        <taxon>Dikarya</taxon>
        <taxon>Ascomycota</taxon>
        <taxon>Pezizomycotina</taxon>
        <taxon>Sordariomycetes</taxon>
        <taxon>Hypocreomycetidae</taxon>
        <taxon>Glomerellales</taxon>
        <taxon>Glomerellaceae</taxon>
        <taxon>Colletotrichum</taxon>
        <taxon>Colletotrichum graminicola species complex</taxon>
    </lineage>
</organism>
<dbReference type="EMBL" id="MU842814">
    <property type="protein sequence ID" value="KAK2034489.1"/>
    <property type="molecule type" value="Genomic_DNA"/>
</dbReference>
<reference evidence="3" key="1">
    <citation type="submission" date="2021-06" db="EMBL/GenBank/DDBJ databases">
        <title>Comparative genomics, transcriptomics and evolutionary studies reveal genomic signatures of adaptation to plant cell wall in hemibiotrophic fungi.</title>
        <authorList>
            <consortium name="DOE Joint Genome Institute"/>
            <person name="Baroncelli R."/>
            <person name="Diaz J.F."/>
            <person name="Benocci T."/>
            <person name="Peng M."/>
            <person name="Battaglia E."/>
            <person name="Haridas S."/>
            <person name="Andreopoulos W."/>
            <person name="Labutti K."/>
            <person name="Pangilinan J."/>
            <person name="Floch G.L."/>
            <person name="Makela M.R."/>
            <person name="Henrissat B."/>
            <person name="Grigoriev I.V."/>
            <person name="Crouch J.A."/>
            <person name="De Vries R.P."/>
            <person name="Sukno S.A."/>
            <person name="Thon M.R."/>
        </authorList>
    </citation>
    <scope>NUCLEOTIDE SEQUENCE</scope>
    <source>
        <strain evidence="3">MAFF235873</strain>
    </source>
</reference>
<accession>A0AAD9HV51</accession>
<comment type="caution">
    <text evidence="3">The sequence shown here is derived from an EMBL/GenBank/DDBJ whole genome shotgun (WGS) entry which is preliminary data.</text>
</comment>
<feature type="transmembrane region" description="Helical" evidence="2">
    <location>
        <begin position="37"/>
        <end position="57"/>
    </location>
</feature>
<name>A0AAD9HV51_9PEZI</name>